<name>A0A6A7K972_9FIRM</name>
<dbReference type="EMBL" id="WHNX01000012">
    <property type="protein sequence ID" value="MPW25942.1"/>
    <property type="molecule type" value="Genomic_DNA"/>
</dbReference>
<keyword evidence="2" id="KW-1185">Reference proteome</keyword>
<proteinExistence type="predicted"/>
<organism evidence="1 2">
    <name type="scientific">Alkalibaculum sporogenes</name>
    <dbReference type="NCBI Taxonomy" id="2655001"/>
    <lineage>
        <taxon>Bacteria</taxon>
        <taxon>Bacillati</taxon>
        <taxon>Bacillota</taxon>
        <taxon>Clostridia</taxon>
        <taxon>Eubacteriales</taxon>
        <taxon>Eubacteriaceae</taxon>
        <taxon>Alkalibaculum</taxon>
    </lineage>
</organism>
<sequence>MYPVSGSYVEAINQDERNTKIEGTIALKDSTIINITSDDIVQGSLYFSEQCFSGEDIDLGSVYASEMGLSLITDIVNPYTLDGARILLNFGLEVSPTSWEWVPLGYYYVTEIDRKSRSVNLKALDGMILFDTDLSGVDTSGTSRTVVLSICSKSGITLSTNTATWNTFPNASMSISLPAESKVETCRDLLMWVCQLLGCFARMNRMGQLEVVPMSNNESVRTIEPDQRFTSDISDFYVQVTKLSMKIGETEYFQGVQGMDMVLEENPLLLEKEDFEINDALANILSNLAEYIPFSTDFTGDPALQAGDFVDIKVDIGSDTYPNADENGIVKTLISHSTWKYRGNHSIKAAGKSGMLKGVYSSQEAKAVSAIVGIANAANQLAQAANQSTQLINDAIGGNVLIRQDSEETNEILIMDSADPEQATKIWRWNMGGLGYSDNVTGVDNPARTYNIAMTMDGTINADFITAGTINGEIIQAGTINADKLNVADLSAISANLGVVTAGEVIGATIKTSSDGDRVQLDSNSLKSYADNIKRVSLDYDSLNFYDQYGTETGRVGADALDEFQRTFLIGTPVQTNEDIYNTMTLQSRNVTLESISNNGISGLMVNEVGMRLGGNYFWSGDTTLIDAYAYGGVGIMKNWERGSLDVKGNSYFGAALWGGVDGGTGNPLRLFGTSTDTANACFLGFHEKFGGNNIRQGYVGFGSVNNNQLSISNDTGSEVRIAPTLTFNSAAGSANNLIINFQQNYQLYSDASGFGTDNTRLWFEAPNQGEFIFGPRAGANYLARIRHRALVSNFEGNVYVNNNVSALSFTDRTPFYKGDALAEIALISDNGKGGIDHRTLPEFARKTIKKDNTIYKKDLITVLKKGESYPNEQEGMEVVSEDVIEEEGRDLGAMISVLTVGIQQLTNIMNEQQAKIEILERKLKYN</sequence>
<evidence type="ECO:0008006" key="3">
    <source>
        <dbReference type="Google" id="ProtNLM"/>
    </source>
</evidence>
<dbReference type="Proteomes" id="UP000440004">
    <property type="component" value="Unassembled WGS sequence"/>
</dbReference>
<accession>A0A6A7K972</accession>
<evidence type="ECO:0000313" key="1">
    <source>
        <dbReference type="EMBL" id="MPW25942.1"/>
    </source>
</evidence>
<dbReference type="AlphaFoldDB" id="A0A6A7K972"/>
<reference evidence="1 2" key="1">
    <citation type="submission" date="2019-10" db="EMBL/GenBank/DDBJ databases">
        <title>Alkalibaculum tamaniensis sp.nov., a new alkaliphilic acetogen, isolated on methoxylated aromatics from a mud volcano.</title>
        <authorList>
            <person name="Khomyakova M.A."/>
            <person name="Merkel A.Y."/>
            <person name="Bonch-Osmolovskaya E.A."/>
            <person name="Slobodkin A.I."/>
        </authorList>
    </citation>
    <scope>NUCLEOTIDE SEQUENCE [LARGE SCALE GENOMIC DNA]</scope>
    <source>
        <strain evidence="1 2">M08DMB</strain>
    </source>
</reference>
<protein>
    <recommendedName>
        <fullName evidence="3">Peptidase S74 domain-containing protein</fullName>
    </recommendedName>
</protein>
<comment type="caution">
    <text evidence="1">The sequence shown here is derived from an EMBL/GenBank/DDBJ whole genome shotgun (WGS) entry which is preliminary data.</text>
</comment>
<gene>
    <name evidence="1" type="ORF">GC105_09080</name>
</gene>
<evidence type="ECO:0000313" key="2">
    <source>
        <dbReference type="Proteomes" id="UP000440004"/>
    </source>
</evidence>
<dbReference type="RefSeq" id="WP_152803917.1">
    <property type="nucleotide sequence ID" value="NZ_WHNX01000012.1"/>
</dbReference>